<evidence type="ECO:0000256" key="1">
    <source>
        <dbReference type="ARBA" id="ARBA00010164"/>
    </source>
</evidence>
<accession>A0A2S5KL85</accession>
<keyword evidence="2" id="KW-0808">Transferase</keyword>
<gene>
    <name evidence="5" type="ORF">C4K68_20410</name>
</gene>
<organism evidence="5 6">
    <name type="scientific">Proteobacteria bacterium 228</name>
    <dbReference type="NCBI Taxonomy" id="2083153"/>
    <lineage>
        <taxon>Bacteria</taxon>
        <taxon>Pseudomonadati</taxon>
        <taxon>Pseudomonadota</taxon>
    </lineage>
</organism>
<proteinExistence type="inferred from homology"/>
<dbReference type="InterPro" id="IPR012893">
    <property type="entry name" value="HipA-like_C"/>
</dbReference>
<dbReference type="EMBL" id="PRLP01000090">
    <property type="protein sequence ID" value="PPC75482.1"/>
    <property type="molecule type" value="Genomic_DNA"/>
</dbReference>
<dbReference type="InterPro" id="IPR016869">
    <property type="entry name" value="UCP028135_HipA-like"/>
</dbReference>
<evidence type="ECO:0000313" key="6">
    <source>
        <dbReference type="Proteomes" id="UP000238196"/>
    </source>
</evidence>
<sequence>MKLTLQCNLHSGWHDLGELTLNEPEKGRRSSCAFNYSLDYLTDICESLDSNGIEAASCLYATQLMTTYRKRDRWFSFLDDIVPSGASRRWWVSYLNMQHLSEAEQDTELLKQGTIAPVGNLRIKESVPKITPEQASQRYEMRHVVDRDSDFLQYAGQLGAASGGATGAGGEAPKLLIRLTHDQMVWIDSQQDDPNCLDTHYLVKFARGKRSPRDKDILRAEYHYYHELHALGFETIDTQNMHLIEGDKGPSLWLPRFDVGQRDGMLERYGLESISSLMDVPFGATLDHNATIRAIVRILKVFNENKNLPSENGIDAFVKEWVKRDFLNICFGNSDNHGRNSSILKKPGHIALAPIYDFAPMKADDEGIVRVTTWQAPLEIGGNYKWREICSGLSDLIDGDVLFEELRLLGKKLRDLRSRLEARGVSTDILDLPTLGFRRLETLQVE</sequence>
<dbReference type="AlphaFoldDB" id="A0A2S5KL85"/>
<dbReference type="GO" id="GO:0004674">
    <property type="term" value="F:protein serine/threonine kinase activity"/>
    <property type="evidence" value="ECO:0007669"/>
    <property type="project" value="TreeGrafter"/>
</dbReference>
<evidence type="ECO:0000256" key="2">
    <source>
        <dbReference type="ARBA" id="ARBA00022679"/>
    </source>
</evidence>
<dbReference type="GO" id="GO:0005829">
    <property type="term" value="C:cytosol"/>
    <property type="evidence" value="ECO:0007669"/>
    <property type="project" value="TreeGrafter"/>
</dbReference>
<dbReference type="PIRSF" id="PIRSF028135">
    <property type="entry name" value="UCP028135_HipA-like"/>
    <property type="match status" value="1"/>
</dbReference>
<dbReference type="PANTHER" id="PTHR37419:SF8">
    <property type="entry name" value="TOXIN YJJJ"/>
    <property type="match status" value="1"/>
</dbReference>
<dbReference type="InterPro" id="IPR052028">
    <property type="entry name" value="HipA_Ser/Thr_kinase"/>
</dbReference>
<evidence type="ECO:0000256" key="3">
    <source>
        <dbReference type="ARBA" id="ARBA00022777"/>
    </source>
</evidence>
<evidence type="ECO:0000259" key="4">
    <source>
        <dbReference type="Pfam" id="PF07804"/>
    </source>
</evidence>
<reference evidence="5 6" key="1">
    <citation type="submission" date="2018-02" db="EMBL/GenBank/DDBJ databases">
        <title>novel marine gammaproteobacteria from coastal saline agro ecosystem.</title>
        <authorList>
            <person name="Krishnan R."/>
            <person name="Ramesh Kumar N."/>
        </authorList>
    </citation>
    <scope>NUCLEOTIDE SEQUENCE [LARGE SCALE GENOMIC DNA]</scope>
    <source>
        <strain evidence="5 6">228</strain>
    </source>
</reference>
<name>A0A2S5KL85_9PROT</name>
<protein>
    <submittedName>
        <fullName evidence="5">Toxin HipA</fullName>
    </submittedName>
</protein>
<dbReference type="Pfam" id="PF07804">
    <property type="entry name" value="HipA_C"/>
    <property type="match status" value="1"/>
</dbReference>
<dbReference type="PANTHER" id="PTHR37419">
    <property type="entry name" value="SERINE/THREONINE-PROTEIN KINASE TOXIN HIPA"/>
    <property type="match status" value="1"/>
</dbReference>
<dbReference type="OrthoDB" id="9805913at2"/>
<dbReference type="Proteomes" id="UP000238196">
    <property type="component" value="Unassembled WGS sequence"/>
</dbReference>
<comment type="caution">
    <text evidence="5">The sequence shown here is derived from an EMBL/GenBank/DDBJ whole genome shotgun (WGS) entry which is preliminary data.</text>
</comment>
<feature type="domain" description="HipA-like C-terminal" evidence="4">
    <location>
        <begin position="168"/>
        <end position="382"/>
    </location>
</feature>
<comment type="similarity">
    <text evidence="1">Belongs to the HipA Ser/Thr kinase family.</text>
</comment>
<evidence type="ECO:0000313" key="5">
    <source>
        <dbReference type="EMBL" id="PPC75482.1"/>
    </source>
</evidence>
<keyword evidence="3" id="KW-0418">Kinase</keyword>